<accession>A0A1H7CHW9</accession>
<name>A0A1H7CHW9_9BURK</name>
<feature type="region of interest" description="Disordered" evidence="1">
    <location>
        <begin position="56"/>
        <end position="79"/>
    </location>
</feature>
<dbReference type="EMBL" id="FNYE01000022">
    <property type="protein sequence ID" value="SEJ89218.1"/>
    <property type="molecule type" value="Genomic_DNA"/>
</dbReference>
<dbReference type="InterPro" id="IPR036291">
    <property type="entry name" value="NAD(P)-bd_dom_sf"/>
</dbReference>
<sequence>MSECRHDANNVSDAERTIRFDGRVAIVTGAGSGLGRDYAKALAEFESIISGYRATAKQRLEPAGPVTNETKERDMEKRS</sequence>
<dbReference type="STRING" id="667676.SAMN05192539_102247"/>
<dbReference type="AlphaFoldDB" id="A0A1H7CHW9"/>
<feature type="compositionally biased region" description="Basic and acidic residues" evidence="1">
    <location>
        <begin position="69"/>
        <end position="79"/>
    </location>
</feature>
<dbReference type="SUPFAM" id="SSF51735">
    <property type="entry name" value="NAD(P)-binding Rossmann-fold domains"/>
    <property type="match status" value="1"/>
</dbReference>
<evidence type="ECO:0000256" key="1">
    <source>
        <dbReference type="SAM" id="MobiDB-lite"/>
    </source>
</evidence>
<dbReference type="OrthoDB" id="2987348at2"/>
<keyword evidence="3" id="KW-1185">Reference proteome</keyword>
<proteinExistence type="predicted"/>
<dbReference type="Proteomes" id="UP000198866">
    <property type="component" value="Unassembled WGS sequence"/>
</dbReference>
<organism evidence="2 3">
    <name type="scientific">Paraburkholderia diazotrophica</name>
    <dbReference type="NCBI Taxonomy" id="667676"/>
    <lineage>
        <taxon>Bacteria</taxon>
        <taxon>Pseudomonadati</taxon>
        <taxon>Pseudomonadota</taxon>
        <taxon>Betaproteobacteria</taxon>
        <taxon>Burkholderiales</taxon>
        <taxon>Burkholderiaceae</taxon>
        <taxon>Paraburkholderia</taxon>
    </lineage>
</organism>
<dbReference type="Gene3D" id="3.40.50.720">
    <property type="entry name" value="NAD(P)-binding Rossmann-like Domain"/>
    <property type="match status" value="1"/>
</dbReference>
<evidence type="ECO:0000313" key="3">
    <source>
        <dbReference type="Proteomes" id="UP000198866"/>
    </source>
</evidence>
<protein>
    <recommendedName>
        <fullName evidence="4">Short chain dehydrogenase</fullName>
    </recommendedName>
</protein>
<evidence type="ECO:0008006" key="4">
    <source>
        <dbReference type="Google" id="ProtNLM"/>
    </source>
</evidence>
<gene>
    <name evidence="2" type="ORF">SAMN05192539_102247</name>
</gene>
<reference evidence="3" key="1">
    <citation type="submission" date="2016-10" db="EMBL/GenBank/DDBJ databases">
        <authorList>
            <person name="Varghese N."/>
            <person name="Submissions S."/>
        </authorList>
    </citation>
    <scope>NUCLEOTIDE SEQUENCE [LARGE SCALE GENOMIC DNA]</scope>
    <source>
        <strain evidence="3">LMG 26031</strain>
    </source>
</reference>
<evidence type="ECO:0000313" key="2">
    <source>
        <dbReference type="EMBL" id="SEJ89218.1"/>
    </source>
</evidence>